<comment type="caution">
    <text evidence="6">The sequence shown here is derived from an EMBL/GenBank/DDBJ whole genome shotgun (WGS) entry which is preliminary data.</text>
</comment>
<dbReference type="CDD" id="cd09917">
    <property type="entry name" value="F-box_SF"/>
    <property type="match status" value="1"/>
</dbReference>
<dbReference type="SMART" id="SM00320">
    <property type="entry name" value="WD40"/>
    <property type="match status" value="7"/>
</dbReference>
<dbReference type="CDD" id="cd00200">
    <property type="entry name" value="WD40"/>
    <property type="match status" value="1"/>
</dbReference>
<dbReference type="PANTHER" id="PTHR22847:SF637">
    <property type="entry name" value="WD REPEAT DOMAIN 5B"/>
    <property type="match status" value="1"/>
</dbReference>
<dbReference type="SMART" id="SM00256">
    <property type="entry name" value="FBOX"/>
    <property type="match status" value="1"/>
</dbReference>
<dbReference type="InterPro" id="IPR019775">
    <property type="entry name" value="WD40_repeat_CS"/>
</dbReference>
<dbReference type="InterPro" id="IPR001810">
    <property type="entry name" value="F-box_dom"/>
</dbReference>
<dbReference type="EMBL" id="JABAYA010000051">
    <property type="protein sequence ID" value="KAF7727706.1"/>
    <property type="molecule type" value="Genomic_DNA"/>
</dbReference>
<dbReference type="PROSITE" id="PS50294">
    <property type="entry name" value="WD_REPEATS_REGION"/>
    <property type="match status" value="4"/>
</dbReference>
<accession>A0A8H7BVC6</accession>
<feature type="region of interest" description="Disordered" evidence="4">
    <location>
        <begin position="47"/>
        <end position="73"/>
    </location>
</feature>
<name>A0A8H7BVC6_9FUNG</name>
<evidence type="ECO:0000259" key="5">
    <source>
        <dbReference type="PROSITE" id="PS50181"/>
    </source>
</evidence>
<dbReference type="PRINTS" id="PR00320">
    <property type="entry name" value="GPROTEINBRPT"/>
</dbReference>
<feature type="repeat" description="WD" evidence="3">
    <location>
        <begin position="276"/>
        <end position="315"/>
    </location>
</feature>
<evidence type="ECO:0000256" key="1">
    <source>
        <dbReference type="ARBA" id="ARBA00022574"/>
    </source>
</evidence>
<dbReference type="Gene3D" id="1.20.1280.50">
    <property type="match status" value="1"/>
</dbReference>
<dbReference type="GO" id="GO:1990234">
    <property type="term" value="C:transferase complex"/>
    <property type="evidence" value="ECO:0007669"/>
    <property type="project" value="UniProtKB-ARBA"/>
</dbReference>
<dbReference type="InterPro" id="IPR001680">
    <property type="entry name" value="WD40_rpt"/>
</dbReference>
<evidence type="ECO:0000313" key="7">
    <source>
        <dbReference type="Proteomes" id="UP000605846"/>
    </source>
</evidence>
<dbReference type="InterPro" id="IPR015943">
    <property type="entry name" value="WD40/YVTN_repeat-like_dom_sf"/>
</dbReference>
<evidence type="ECO:0000313" key="6">
    <source>
        <dbReference type="EMBL" id="KAF7727706.1"/>
    </source>
</evidence>
<dbReference type="PANTHER" id="PTHR22847">
    <property type="entry name" value="WD40 REPEAT PROTEIN"/>
    <property type="match status" value="1"/>
</dbReference>
<keyword evidence="2" id="KW-0677">Repeat</keyword>
<evidence type="ECO:0000256" key="2">
    <source>
        <dbReference type="ARBA" id="ARBA00022737"/>
    </source>
</evidence>
<dbReference type="OrthoDB" id="19711at2759"/>
<proteinExistence type="predicted"/>
<keyword evidence="7" id="KW-1185">Reference proteome</keyword>
<dbReference type="InterPro" id="IPR020472">
    <property type="entry name" value="WD40_PAC1"/>
</dbReference>
<dbReference type="Proteomes" id="UP000605846">
    <property type="component" value="Unassembled WGS sequence"/>
</dbReference>
<dbReference type="SUPFAM" id="SSF50978">
    <property type="entry name" value="WD40 repeat-like"/>
    <property type="match status" value="1"/>
</dbReference>
<feature type="repeat" description="WD" evidence="3">
    <location>
        <begin position="194"/>
        <end position="227"/>
    </location>
</feature>
<organism evidence="6 7">
    <name type="scientific">Apophysomyces ossiformis</name>
    <dbReference type="NCBI Taxonomy" id="679940"/>
    <lineage>
        <taxon>Eukaryota</taxon>
        <taxon>Fungi</taxon>
        <taxon>Fungi incertae sedis</taxon>
        <taxon>Mucoromycota</taxon>
        <taxon>Mucoromycotina</taxon>
        <taxon>Mucoromycetes</taxon>
        <taxon>Mucorales</taxon>
        <taxon>Mucorineae</taxon>
        <taxon>Mucoraceae</taxon>
        <taxon>Apophysomyces</taxon>
    </lineage>
</organism>
<dbReference type="SUPFAM" id="SSF81383">
    <property type="entry name" value="F-box domain"/>
    <property type="match status" value="1"/>
</dbReference>
<protein>
    <recommendedName>
        <fullName evidence="5">F-box domain-containing protein</fullName>
    </recommendedName>
</protein>
<feature type="repeat" description="WD" evidence="3">
    <location>
        <begin position="316"/>
        <end position="355"/>
    </location>
</feature>
<feature type="repeat" description="WD" evidence="3">
    <location>
        <begin position="395"/>
        <end position="434"/>
    </location>
</feature>
<dbReference type="InterPro" id="IPR036047">
    <property type="entry name" value="F-box-like_dom_sf"/>
</dbReference>
<dbReference type="Pfam" id="PF00400">
    <property type="entry name" value="WD40"/>
    <property type="match status" value="6"/>
</dbReference>
<feature type="domain" description="F-box" evidence="5">
    <location>
        <begin position="107"/>
        <end position="155"/>
    </location>
</feature>
<dbReference type="Gene3D" id="2.130.10.10">
    <property type="entry name" value="YVTN repeat-like/Quinoprotein amine dehydrogenase"/>
    <property type="match status" value="2"/>
</dbReference>
<dbReference type="Pfam" id="PF12937">
    <property type="entry name" value="F-box-like"/>
    <property type="match status" value="1"/>
</dbReference>
<gene>
    <name evidence="6" type="ORF">EC973_007262</name>
</gene>
<dbReference type="PROSITE" id="PS50181">
    <property type="entry name" value="FBOX"/>
    <property type="match status" value="1"/>
</dbReference>
<dbReference type="PROSITE" id="PS00678">
    <property type="entry name" value="WD_REPEATS_1"/>
    <property type="match status" value="3"/>
</dbReference>
<dbReference type="InterPro" id="IPR036322">
    <property type="entry name" value="WD40_repeat_dom_sf"/>
</dbReference>
<sequence length="475" mass="53651">MALFVVAASTPSRLFSYLTPNKKKSSEDALTCISIVIRKDGTPTTKCIYSAQPDRTPRRRRASSSSSLLLPTPPNKRRLIFQFPNFHNNKRTVSRCNAPLSARKGIPDKLQCLPLELLQHILYFLDLRSLLTMRTVSRQFDRLCGRENHDVWRALFSCDFFPLICNLEDPYQSYVDHHELNRRWRAGEARTSYLKGHTDSVYCLAWVGPHHIVSGSRDKTIKLWDLRKPGHCIKTERQHQGSVLCLHATDRYLISGSSDTTCLIWSLPDCRPLRRLEGHTGGVLDLCVVDGWIVTSSRDSTIRVWDQESGQEQRRLVGHSGPVNALEAYGSKVISASGDTTLKLWDVATGQCLRTFVGHTRGLACVKYNGKWIYSGGQDGIRVWDAETGECLITLGGHTDLIRTIDCYGDKIVSGSYDRTLRVWDAKTGECLMRCQSGHSSWIFNVLMSSTRIVSASQDRRIMVLDFAYNLHSLA</sequence>
<dbReference type="AlphaFoldDB" id="A0A8H7BVC6"/>
<reference evidence="6" key="1">
    <citation type="submission" date="2020-01" db="EMBL/GenBank/DDBJ databases">
        <title>Genome Sequencing of Three Apophysomyces-Like Fungal Strains Confirms a Novel Fungal Genus in the Mucoromycota with divergent Burkholderia-like Endosymbiotic Bacteria.</title>
        <authorList>
            <person name="Stajich J.E."/>
            <person name="Macias A.M."/>
            <person name="Carter-House D."/>
            <person name="Lovett B."/>
            <person name="Kasson L.R."/>
            <person name="Berry K."/>
            <person name="Grigoriev I."/>
            <person name="Chang Y."/>
            <person name="Spatafora J."/>
            <person name="Kasson M.T."/>
        </authorList>
    </citation>
    <scope>NUCLEOTIDE SEQUENCE</scope>
    <source>
        <strain evidence="6">NRRL A-21654</strain>
    </source>
</reference>
<dbReference type="PROSITE" id="PS50082">
    <property type="entry name" value="WD_REPEATS_2"/>
    <property type="match status" value="4"/>
</dbReference>
<keyword evidence="1 3" id="KW-0853">WD repeat</keyword>
<evidence type="ECO:0000256" key="3">
    <source>
        <dbReference type="PROSITE-ProRule" id="PRU00221"/>
    </source>
</evidence>
<evidence type="ECO:0000256" key="4">
    <source>
        <dbReference type="SAM" id="MobiDB-lite"/>
    </source>
</evidence>